<dbReference type="AlphaFoldDB" id="A0A1V3N686"/>
<evidence type="ECO:0000259" key="7">
    <source>
        <dbReference type="PROSITE" id="PS50059"/>
    </source>
</evidence>
<dbReference type="EC" id="5.2.1.8" evidence="6"/>
<evidence type="ECO:0000256" key="1">
    <source>
        <dbReference type="ARBA" id="ARBA00000971"/>
    </source>
</evidence>
<dbReference type="OrthoDB" id="9814548at2"/>
<dbReference type="Pfam" id="PF00254">
    <property type="entry name" value="FKBP_C"/>
    <property type="match status" value="1"/>
</dbReference>
<sequence length="183" mass="19995">MSRVILVSLMALLAVYLLARGFGLTPEQLEDHRLLAELNAEAGERYRSENRQRPGVITLPSGVQVEMLHEGDGPIPHPDDLVAVHYVGRHLDGRIFESSHRRGEPSIIPVERTIPGWRQVLVDLPVGSEVRLVIPPDQAYGAAGSGVIGPQETLIFELELVGIVAPEAPPEHDPLQDPVPGLR</sequence>
<dbReference type="Proteomes" id="UP000189462">
    <property type="component" value="Unassembled WGS sequence"/>
</dbReference>
<evidence type="ECO:0000313" key="8">
    <source>
        <dbReference type="EMBL" id="OOG20511.1"/>
    </source>
</evidence>
<reference evidence="8 9" key="1">
    <citation type="submission" date="2017-02" db="EMBL/GenBank/DDBJ databases">
        <title>Genomic diversity within the haloalkaliphilic genus Thioalkalivibrio.</title>
        <authorList>
            <person name="Ahn A.-C."/>
            <person name="Meier-Kolthoff J."/>
            <person name="Overmars L."/>
            <person name="Richter M."/>
            <person name="Woyke T."/>
            <person name="Sorokin D.Y."/>
            <person name="Muyzer G."/>
        </authorList>
    </citation>
    <scope>NUCLEOTIDE SEQUENCE [LARGE SCALE GENOMIC DNA]</scope>
    <source>
        <strain evidence="8 9">ALJD</strain>
    </source>
</reference>
<keyword evidence="3 5" id="KW-0697">Rotamase</keyword>
<feature type="domain" description="PPIase FKBP-type" evidence="7">
    <location>
        <begin position="79"/>
        <end position="164"/>
    </location>
</feature>
<dbReference type="GO" id="GO:0003755">
    <property type="term" value="F:peptidyl-prolyl cis-trans isomerase activity"/>
    <property type="evidence" value="ECO:0007669"/>
    <property type="project" value="UniProtKB-UniRule"/>
</dbReference>
<dbReference type="EMBL" id="MVBK01000162">
    <property type="protein sequence ID" value="OOG20511.1"/>
    <property type="molecule type" value="Genomic_DNA"/>
</dbReference>
<dbReference type="InterPro" id="IPR046357">
    <property type="entry name" value="PPIase_dom_sf"/>
</dbReference>
<gene>
    <name evidence="8" type="ORF">B1C78_17310</name>
</gene>
<dbReference type="Gene3D" id="6.10.250.2970">
    <property type="match status" value="1"/>
</dbReference>
<protein>
    <recommendedName>
        <fullName evidence="6">Peptidyl-prolyl cis-trans isomerase</fullName>
        <ecNumber evidence="6">5.2.1.8</ecNumber>
    </recommendedName>
</protein>
<name>A0A1V3N686_9GAMM</name>
<evidence type="ECO:0000256" key="5">
    <source>
        <dbReference type="PROSITE-ProRule" id="PRU00277"/>
    </source>
</evidence>
<keyword evidence="4 5" id="KW-0413">Isomerase</keyword>
<evidence type="ECO:0000256" key="4">
    <source>
        <dbReference type="ARBA" id="ARBA00023235"/>
    </source>
</evidence>
<dbReference type="InterPro" id="IPR000774">
    <property type="entry name" value="PPIase_FKBP_N"/>
</dbReference>
<dbReference type="RefSeq" id="WP_077280381.1">
    <property type="nucleotide sequence ID" value="NZ_MVBK01000162.1"/>
</dbReference>
<evidence type="ECO:0000256" key="2">
    <source>
        <dbReference type="ARBA" id="ARBA00006577"/>
    </source>
</evidence>
<dbReference type="SUPFAM" id="SSF54534">
    <property type="entry name" value="FKBP-like"/>
    <property type="match status" value="1"/>
</dbReference>
<dbReference type="PROSITE" id="PS50059">
    <property type="entry name" value="FKBP_PPIASE"/>
    <property type="match status" value="1"/>
</dbReference>
<proteinExistence type="inferred from homology"/>
<accession>A0A1V3N686</accession>
<dbReference type="PANTHER" id="PTHR43811">
    <property type="entry name" value="FKBP-TYPE PEPTIDYL-PROLYL CIS-TRANS ISOMERASE FKPA"/>
    <property type="match status" value="1"/>
</dbReference>
<organism evidence="8 9">
    <name type="scientific">Thioalkalivibrio denitrificans</name>
    <dbReference type="NCBI Taxonomy" id="108003"/>
    <lineage>
        <taxon>Bacteria</taxon>
        <taxon>Pseudomonadati</taxon>
        <taxon>Pseudomonadota</taxon>
        <taxon>Gammaproteobacteria</taxon>
        <taxon>Chromatiales</taxon>
        <taxon>Ectothiorhodospiraceae</taxon>
        <taxon>Thioalkalivibrio</taxon>
    </lineage>
</organism>
<dbReference type="PANTHER" id="PTHR43811:SF19">
    <property type="entry name" value="39 KDA FK506-BINDING NUCLEAR PROTEIN"/>
    <property type="match status" value="1"/>
</dbReference>
<dbReference type="GO" id="GO:0006457">
    <property type="term" value="P:protein folding"/>
    <property type="evidence" value="ECO:0007669"/>
    <property type="project" value="InterPro"/>
</dbReference>
<comment type="catalytic activity">
    <reaction evidence="1 5 6">
        <text>[protein]-peptidylproline (omega=180) = [protein]-peptidylproline (omega=0)</text>
        <dbReference type="Rhea" id="RHEA:16237"/>
        <dbReference type="Rhea" id="RHEA-COMP:10747"/>
        <dbReference type="Rhea" id="RHEA-COMP:10748"/>
        <dbReference type="ChEBI" id="CHEBI:83833"/>
        <dbReference type="ChEBI" id="CHEBI:83834"/>
        <dbReference type="EC" id="5.2.1.8"/>
    </reaction>
</comment>
<dbReference type="InterPro" id="IPR001179">
    <property type="entry name" value="PPIase_FKBP_dom"/>
</dbReference>
<evidence type="ECO:0000256" key="3">
    <source>
        <dbReference type="ARBA" id="ARBA00023110"/>
    </source>
</evidence>
<dbReference type="STRING" id="108003.B1C78_17310"/>
<keyword evidence="9" id="KW-1185">Reference proteome</keyword>
<dbReference type="Gene3D" id="3.10.50.40">
    <property type="match status" value="1"/>
</dbReference>
<dbReference type="Pfam" id="PF01346">
    <property type="entry name" value="FKBP_N"/>
    <property type="match status" value="1"/>
</dbReference>
<comment type="caution">
    <text evidence="8">The sequence shown here is derived from an EMBL/GenBank/DDBJ whole genome shotgun (WGS) entry which is preliminary data.</text>
</comment>
<evidence type="ECO:0000313" key="9">
    <source>
        <dbReference type="Proteomes" id="UP000189462"/>
    </source>
</evidence>
<evidence type="ECO:0000256" key="6">
    <source>
        <dbReference type="RuleBase" id="RU003915"/>
    </source>
</evidence>
<comment type="similarity">
    <text evidence="2 6">Belongs to the FKBP-type PPIase family.</text>
</comment>